<evidence type="ECO:0000256" key="1">
    <source>
        <dbReference type="SAM" id="SignalP"/>
    </source>
</evidence>
<protein>
    <submittedName>
        <fullName evidence="2">Uncharacterized protein</fullName>
    </submittedName>
</protein>
<dbReference type="EMBL" id="LOCQ01000060">
    <property type="protein sequence ID" value="OBV37507.1"/>
    <property type="molecule type" value="Genomic_DNA"/>
</dbReference>
<feature type="chain" id="PRO_5008355354" evidence="1">
    <location>
        <begin position="21"/>
        <end position="229"/>
    </location>
</feature>
<name>A0A1A7BVH8_9BURK</name>
<dbReference type="PROSITE" id="PS51257">
    <property type="entry name" value="PROKAR_LIPOPROTEIN"/>
    <property type="match status" value="1"/>
</dbReference>
<keyword evidence="3" id="KW-1185">Reference proteome</keyword>
<comment type="caution">
    <text evidence="2">The sequence shown here is derived from an EMBL/GenBank/DDBJ whole genome shotgun (WGS) entry which is preliminary data.</text>
</comment>
<proteinExistence type="predicted"/>
<evidence type="ECO:0000313" key="2">
    <source>
        <dbReference type="EMBL" id="OBV37507.1"/>
    </source>
</evidence>
<dbReference type="RefSeq" id="WP_082989074.1">
    <property type="nucleotide sequence ID" value="NZ_LOCQ01000060.1"/>
</dbReference>
<dbReference type="AlphaFoldDB" id="A0A1A7BVH8"/>
<dbReference type="STRING" id="1747903.ASR47_1003167"/>
<dbReference type="Proteomes" id="UP000092713">
    <property type="component" value="Unassembled WGS sequence"/>
</dbReference>
<feature type="signal peptide" evidence="1">
    <location>
        <begin position="1"/>
        <end position="20"/>
    </location>
</feature>
<sequence>MVARATLVVLCCAALLGACAAPKQAAVPLSASTLSSRPVRIGVAMSTVPTADTHFPGAGCLLCIAAVTVSNTALTAHVRTLPTEDLLSIKEDLAVLLRKKGHQVIVIAEALDIDALPERQGSQPGGARKDFSALGRQYRLDKLLVIHLTKIGVNRNYNSYIPAGDPQGLVAGAGYIVNLEDHAYDWYRALRQLRSATGNWDEAPAYPGLSNAYFQAIEGARDVLRKPLY</sequence>
<accession>A0A1A7BVH8</accession>
<dbReference type="OrthoDB" id="6864769at2"/>
<organism evidence="2 3">
    <name type="scientific">Janthinobacterium psychrotolerans</name>
    <dbReference type="NCBI Taxonomy" id="1747903"/>
    <lineage>
        <taxon>Bacteria</taxon>
        <taxon>Pseudomonadati</taxon>
        <taxon>Pseudomonadota</taxon>
        <taxon>Betaproteobacteria</taxon>
        <taxon>Burkholderiales</taxon>
        <taxon>Oxalobacteraceae</taxon>
        <taxon>Janthinobacterium</taxon>
    </lineage>
</organism>
<keyword evidence="1" id="KW-0732">Signal</keyword>
<evidence type="ECO:0000313" key="3">
    <source>
        <dbReference type="Proteomes" id="UP000092713"/>
    </source>
</evidence>
<reference evidence="2 3" key="1">
    <citation type="submission" date="2016-04" db="EMBL/GenBank/DDBJ databases">
        <title>Draft genome sequence of Janthinobacterium psychrotolerans sp. nov., isolated from freshwater sediments in Denmark.</title>
        <authorList>
            <person name="Gong X."/>
            <person name="Skrivergaard S."/>
            <person name="Korsgaard B.S."/>
            <person name="Schreiber L."/>
            <person name="Marshall I.P."/>
            <person name="Finster K."/>
            <person name="Schramm A."/>
        </authorList>
    </citation>
    <scope>NUCLEOTIDE SEQUENCE [LARGE SCALE GENOMIC DNA]</scope>
    <source>
        <strain evidence="2 3">S3-2</strain>
    </source>
</reference>
<gene>
    <name evidence="2" type="ORF">ASR47_1003167</name>
</gene>